<dbReference type="STRING" id="1296100.A0A1B9G9G8"/>
<dbReference type="OrthoDB" id="73875at2759"/>
<evidence type="ECO:0000256" key="9">
    <source>
        <dbReference type="SAM" id="MobiDB-lite"/>
    </source>
</evidence>
<dbReference type="VEuPathDB" id="FungiDB:I302_02503"/>
<dbReference type="GO" id="GO:0000272">
    <property type="term" value="P:polysaccharide catabolic process"/>
    <property type="evidence" value="ECO:0007669"/>
    <property type="project" value="UniProtKB-KW"/>
</dbReference>
<dbReference type="GO" id="GO:0005576">
    <property type="term" value="C:extracellular region"/>
    <property type="evidence" value="ECO:0007669"/>
    <property type="project" value="TreeGrafter"/>
</dbReference>
<dbReference type="PANTHER" id="PTHR11177">
    <property type="entry name" value="CHITINASE"/>
    <property type="match status" value="1"/>
</dbReference>
<keyword evidence="10" id="KW-0732">Signal</keyword>
<keyword evidence="3" id="KW-0146">Chitin degradation</keyword>
<dbReference type="InterPro" id="IPR050314">
    <property type="entry name" value="Glycosyl_Hydrlase_18"/>
</dbReference>
<evidence type="ECO:0000256" key="3">
    <source>
        <dbReference type="ARBA" id="ARBA00023024"/>
    </source>
</evidence>
<evidence type="ECO:0000313" key="12">
    <source>
        <dbReference type="EMBL" id="OCF27659.1"/>
    </source>
</evidence>
<accession>A0A1B9G9G8</accession>
<reference evidence="12" key="1">
    <citation type="submission" date="2013-07" db="EMBL/GenBank/DDBJ databases">
        <title>The Genome Sequence of Cryptococcus bestiolae CBS10118.</title>
        <authorList>
            <consortium name="The Broad Institute Genome Sequencing Platform"/>
            <person name="Cuomo C."/>
            <person name="Litvintseva A."/>
            <person name="Chen Y."/>
            <person name="Heitman J."/>
            <person name="Sun S."/>
            <person name="Springer D."/>
            <person name="Dromer F."/>
            <person name="Young S.K."/>
            <person name="Zeng Q."/>
            <person name="Gargeya S."/>
            <person name="Fitzgerald M."/>
            <person name="Abouelleil A."/>
            <person name="Alvarado L."/>
            <person name="Berlin A.M."/>
            <person name="Chapman S.B."/>
            <person name="Dewar J."/>
            <person name="Goldberg J."/>
            <person name="Griggs A."/>
            <person name="Gujja S."/>
            <person name="Hansen M."/>
            <person name="Howarth C."/>
            <person name="Imamovic A."/>
            <person name="Larimer J."/>
            <person name="McCowan C."/>
            <person name="Murphy C."/>
            <person name="Pearson M."/>
            <person name="Priest M."/>
            <person name="Roberts A."/>
            <person name="Saif S."/>
            <person name="Shea T."/>
            <person name="Sykes S."/>
            <person name="Wortman J."/>
            <person name="Nusbaum C."/>
            <person name="Birren B."/>
        </authorList>
    </citation>
    <scope>NUCLEOTIDE SEQUENCE [LARGE SCALE GENOMIC DNA]</scope>
    <source>
        <strain evidence="12">CBS 10118</strain>
    </source>
</reference>
<keyword evidence="5 7" id="KW-0326">Glycosidase</keyword>
<protein>
    <recommendedName>
        <fullName evidence="11">GH18 domain-containing protein</fullName>
    </recommendedName>
</protein>
<feature type="signal peptide" evidence="10">
    <location>
        <begin position="1"/>
        <end position="29"/>
    </location>
</feature>
<evidence type="ECO:0000256" key="1">
    <source>
        <dbReference type="ARBA" id="ARBA00000822"/>
    </source>
</evidence>
<evidence type="ECO:0000256" key="2">
    <source>
        <dbReference type="ARBA" id="ARBA00022801"/>
    </source>
</evidence>
<evidence type="ECO:0000256" key="4">
    <source>
        <dbReference type="ARBA" id="ARBA00023277"/>
    </source>
</evidence>
<organism evidence="12">
    <name type="scientific">Kwoniella bestiolae CBS 10118</name>
    <dbReference type="NCBI Taxonomy" id="1296100"/>
    <lineage>
        <taxon>Eukaryota</taxon>
        <taxon>Fungi</taxon>
        <taxon>Dikarya</taxon>
        <taxon>Basidiomycota</taxon>
        <taxon>Agaricomycotina</taxon>
        <taxon>Tremellomycetes</taxon>
        <taxon>Tremellales</taxon>
        <taxon>Cryptococcaceae</taxon>
        <taxon>Kwoniella</taxon>
    </lineage>
</organism>
<feature type="chain" id="PRO_5008626864" description="GH18 domain-containing protein" evidence="10">
    <location>
        <begin position="30"/>
        <end position="581"/>
    </location>
</feature>
<evidence type="ECO:0000256" key="8">
    <source>
        <dbReference type="RuleBase" id="RU004453"/>
    </source>
</evidence>
<feature type="domain" description="GH18" evidence="11">
    <location>
        <begin position="200"/>
        <end position="578"/>
    </location>
</feature>
<dbReference type="SMART" id="SM00636">
    <property type="entry name" value="Glyco_18"/>
    <property type="match status" value="1"/>
</dbReference>
<dbReference type="InterPro" id="IPR011583">
    <property type="entry name" value="Chitinase_II/V-like_cat"/>
</dbReference>
<proteinExistence type="inferred from homology"/>
<dbReference type="PANTHER" id="PTHR11177:SF317">
    <property type="entry name" value="CHITINASE 12-RELATED"/>
    <property type="match status" value="1"/>
</dbReference>
<feature type="compositionally biased region" description="Low complexity" evidence="9">
    <location>
        <begin position="176"/>
        <end position="195"/>
    </location>
</feature>
<evidence type="ECO:0000259" key="11">
    <source>
        <dbReference type="PROSITE" id="PS51910"/>
    </source>
</evidence>
<keyword evidence="6" id="KW-0624">Polysaccharide degradation</keyword>
<dbReference type="GO" id="GO:0008843">
    <property type="term" value="F:endochitinase activity"/>
    <property type="evidence" value="ECO:0007669"/>
    <property type="project" value="UniProtKB-EC"/>
</dbReference>
<dbReference type="InterPro" id="IPR001223">
    <property type="entry name" value="Glyco_hydro18_cat"/>
</dbReference>
<evidence type="ECO:0000256" key="6">
    <source>
        <dbReference type="ARBA" id="ARBA00023326"/>
    </source>
</evidence>
<evidence type="ECO:0000256" key="7">
    <source>
        <dbReference type="RuleBase" id="RU000489"/>
    </source>
</evidence>
<feature type="region of interest" description="Disordered" evidence="9">
    <location>
        <begin position="176"/>
        <end position="198"/>
    </location>
</feature>
<evidence type="ECO:0000256" key="5">
    <source>
        <dbReference type="ARBA" id="ARBA00023295"/>
    </source>
</evidence>
<comment type="catalytic activity">
    <reaction evidence="1">
        <text>Random endo-hydrolysis of N-acetyl-beta-D-glucosaminide (1-&gt;4)-beta-linkages in chitin and chitodextrins.</text>
        <dbReference type="EC" id="3.2.1.14"/>
    </reaction>
</comment>
<dbReference type="InterPro" id="IPR001579">
    <property type="entry name" value="Glyco_hydro_18_chit_AS"/>
</dbReference>
<dbReference type="CDD" id="cd00598">
    <property type="entry name" value="GH18_chitinase-like"/>
    <property type="match status" value="1"/>
</dbReference>
<dbReference type="GO" id="GO:0006032">
    <property type="term" value="P:chitin catabolic process"/>
    <property type="evidence" value="ECO:0007669"/>
    <property type="project" value="UniProtKB-KW"/>
</dbReference>
<keyword evidence="4" id="KW-0119">Carbohydrate metabolism</keyword>
<gene>
    <name evidence="12" type="ORF">I302_02503</name>
</gene>
<comment type="similarity">
    <text evidence="8">Belongs to the glycosyl hydrolase 18 family.</text>
</comment>
<dbReference type="Pfam" id="PF00704">
    <property type="entry name" value="Glyco_hydro_18"/>
    <property type="match status" value="1"/>
</dbReference>
<evidence type="ECO:0000256" key="10">
    <source>
        <dbReference type="SAM" id="SignalP"/>
    </source>
</evidence>
<dbReference type="EMBL" id="KI894019">
    <property type="protein sequence ID" value="OCF27659.1"/>
    <property type="molecule type" value="Genomic_DNA"/>
</dbReference>
<dbReference type="InterPro" id="IPR017853">
    <property type="entry name" value="GH"/>
</dbReference>
<keyword evidence="2 7" id="KW-0378">Hydrolase</keyword>
<dbReference type="PROSITE" id="PS51910">
    <property type="entry name" value="GH18_2"/>
    <property type="match status" value="1"/>
</dbReference>
<dbReference type="SUPFAM" id="SSF51445">
    <property type="entry name" value="(Trans)glycosidases"/>
    <property type="match status" value="1"/>
</dbReference>
<sequence>MRSTTTYSTLLGVFGTLGVLGAPAPLASSAPSAGSGSGSGGSSAFSYTCSGEKDWTDSSGNSFKCQGETVCKDGAPGGPCVWPDNYRAASGALSQAAVVATSAGGSVPPVSSAGGGASFIPPLPTGSVTLAGSSQSQPPASVPFRTSASALSSALAGGSGQSSAGGSITAASSTVASSASTKAGNTTTSTSSSSSGSGGTKFVGYWENHSNLGGVEASQLDGITHVVLSDELSNGLSAFIDLSTWTTFADSKNGNFDPSTAGTLRGMKSDVKVMAALGGWGLDGPIKTAADGGEAAITTLVTNAKNAMTTLNLDGLDLDWEFPTAAQQPAFISMCKQLKAAIQEVKPNGILSVAIGSRSTQTDPKTGGKDVDAMTSETFSELNDVVDMWNVMTYDFVNRYDTKTGHQSGGKVVSETLEFYQGVGIAMNKVNIGFLNTAKYFNLTETPGCTAANPIGCDMGGVQVFETGGDDNGKSGWLRYNVELDKWQGDELSKTMTELRTNSWEKKPDDSQTAFEAEKAHAWYDEAQKLFWTWTTADDNKSVCEEWKSKVGGMMVWSMNQDENGPAGGSHMQALASCVKG</sequence>
<dbReference type="Gene3D" id="3.20.20.80">
    <property type="entry name" value="Glycosidases"/>
    <property type="match status" value="1"/>
</dbReference>
<dbReference type="PROSITE" id="PS01095">
    <property type="entry name" value="GH18_1"/>
    <property type="match status" value="1"/>
</dbReference>
<reference evidence="12" key="2">
    <citation type="submission" date="2014-01" db="EMBL/GenBank/DDBJ databases">
        <title>Evolution of pathogenesis and genome organization in the Tremellales.</title>
        <authorList>
            <person name="Cuomo C."/>
            <person name="Litvintseva A."/>
            <person name="Heitman J."/>
            <person name="Chen Y."/>
            <person name="Sun S."/>
            <person name="Springer D."/>
            <person name="Dromer F."/>
            <person name="Young S."/>
            <person name="Zeng Q."/>
            <person name="Chapman S."/>
            <person name="Gujja S."/>
            <person name="Saif S."/>
            <person name="Birren B."/>
        </authorList>
    </citation>
    <scope>NUCLEOTIDE SEQUENCE</scope>
    <source>
        <strain evidence="12">CBS 10118</strain>
    </source>
</reference>
<dbReference type="GO" id="GO:0008061">
    <property type="term" value="F:chitin binding"/>
    <property type="evidence" value="ECO:0007669"/>
    <property type="project" value="InterPro"/>
</dbReference>
<name>A0A1B9G9G8_9TREE</name>
<dbReference type="AlphaFoldDB" id="A0A1B9G9G8"/>